<feature type="region of interest" description="Disordered" evidence="1">
    <location>
        <begin position="56"/>
        <end position="80"/>
    </location>
</feature>
<sequence>MSNHAMPHAASSLRDLARKAIDYPKLLTKEELIRLAEHVLKSGEHATPEEHEIAKKTLHNPEGMEGAEISKMGVVSLKDK</sequence>
<proteinExistence type="predicted"/>
<reference evidence="2 3" key="1">
    <citation type="submission" date="2022-06" db="EMBL/GenBank/DDBJ databases">
        <title>Whole-genome of Asaia lannensis strain LMG 27011T.</title>
        <authorList>
            <person name="Sombolestani A."/>
        </authorList>
    </citation>
    <scope>NUCLEOTIDE SEQUENCE [LARGE SCALE GENOMIC DNA]</scope>
    <source>
        <strain evidence="2 3">NBRC 102526</strain>
    </source>
</reference>
<evidence type="ECO:0000313" key="3">
    <source>
        <dbReference type="Proteomes" id="UP001523401"/>
    </source>
</evidence>
<comment type="caution">
    <text evidence="2">The sequence shown here is derived from an EMBL/GenBank/DDBJ whole genome shotgun (WGS) entry which is preliminary data.</text>
</comment>
<accession>A0ABT1CHR4</accession>
<evidence type="ECO:0000313" key="2">
    <source>
        <dbReference type="EMBL" id="MCO6160126.1"/>
    </source>
</evidence>
<dbReference type="EMBL" id="JAMXQU010000005">
    <property type="protein sequence ID" value="MCO6160126.1"/>
    <property type="molecule type" value="Genomic_DNA"/>
</dbReference>
<evidence type="ECO:0000256" key="1">
    <source>
        <dbReference type="SAM" id="MobiDB-lite"/>
    </source>
</evidence>
<gene>
    <name evidence="2" type="ORF">NF685_08805</name>
</gene>
<dbReference type="RefSeq" id="WP_222548146.1">
    <property type="nucleotide sequence ID" value="NZ_BAPW01000028.1"/>
</dbReference>
<protein>
    <submittedName>
        <fullName evidence="2">Uncharacterized protein</fullName>
    </submittedName>
</protein>
<keyword evidence="3" id="KW-1185">Reference proteome</keyword>
<organism evidence="2 3">
    <name type="scientific">Asaia lannensis NBRC 102526</name>
    <dbReference type="NCBI Taxonomy" id="1307926"/>
    <lineage>
        <taxon>Bacteria</taxon>
        <taxon>Pseudomonadati</taxon>
        <taxon>Pseudomonadota</taxon>
        <taxon>Alphaproteobacteria</taxon>
        <taxon>Acetobacterales</taxon>
        <taxon>Acetobacteraceae</taxon>
        <taxon>Asaia</taxon>
    </lineage>
</organism>
<name>A0ABT1CHR4_9PROT</name>
<dbReference type="Proteomes" id="UP001523401">
    <property type="component" value="Unassembled WGS sequence"/>
</dbReference>